<evidence type="ECO:0000313" key="1">
    <source>
        <dbReference type="EMBL" id="CAJ2513786.1"/>
    </source>
</evidence>
<dbReference type="Proteomes" id="UP001295740">
    <property type="component" value="Unassembled WGS sequence"/>
</dbReference>
<comment type="caution">
    <text evidence="1">The sequence shown here is derived from an EMBL/GenBank/DDBJ whole genome shotgun (WGS) entry which is preliminary data.</text>
</comment>
<reference evidence="1" key="1">
    <citation type="submission" date="2023-10" db="EMBL/GenBank/DDBJ databases">
        <authorList>
            <person name="Hackl T."/>
        </authorList>
    </citation>
    <scope>NUCLEOTIDE SEQUENCE</scope>
</reference>
<gene>
    <name evidence="1" type="ORF">KHLLAP_LOCUS14254</name>
</gene>
<organism evidence="1 2">
    <name type="scientific">Anthostomella pinea</name>
    <dbReference type="NCBI Taxonomy" id="933095"/>
    <lineage>
        <taxon>Eukaryota</taxon>
        <taxon>Fungi</taxon>
        <taxon>Dikarya</taxon>
        <taxon>Ascomycota</taxon>
        <taxon>Pezizomycotina</taxon>
        <taxon>Sordariomycetes</taxon>
        <taxon>Xylariomycetidae</taxon>
        <taxon>Xylariales</taxon>
        <taxon>Xylariaceae</taxon>
        <taxon>Anthostomella</taxon>
    </lineage>
</organism>
<proteinExistence type="predicted"/>
<keyword evidence="2" id="KW-1185">Reference proteome</keyword>
<evidence type="ECO:0000313" key="2">
    <source>
        <dbReference type="Proteomes" id="UP001295740"/>
    </source>
</evidence>
<accession>A0AAI8VZ88</accession>
<dbReference type="AlphaFoldDB" id="A0AAI8VZ88"/>
<dbReference type="EMBL" id="CAUWAG010000020">
    <property type="protein sequence ID" value="CAJ2513786.1"/>
    <property type="molecule type" value="Genomic_DNA"/>
</dbReference>
<sequence length="216" mass="23868">MRLQIAVQLSLGGYRLVPPFLKHPNAKTATFGNVKKNGDVFISDYGVTEGAYIEFAIAIVDDNGQRRTQLRARDLRLANYMAWTGKEDAKDLKVIFFNKVEEPGARQATKAAFRARGGSGALHSQSHVDGNNYSRDRDYESQEITGFEPGEIGWAELMTNNRLLGGVQGSLHEYAGIYGSASIQKVDTVVYKGGSHDLPDEDGDDAVLMYVTYLKR</sequence>
<name>A0AAI8VZ88_9PEZI</name>
<protein>
    <submittedName>
        <fullName evidence="1">Uu.00g019050.m01.CDS01</fullName>
    </submittedName>
</protein>